<dbReference type="InterPro" id="IPR004031">
    <property type="entry name" value="PMP22/EMP/MP20/Claudin"/>
</dbReference>
<dbReference type="GO" id="GO:0005923">
    <property type="term" value="C:bicellular tight junction"/>
    <property type="evidence" value="ECO:0007669"/>
    <property type="project" value="UniProtKB-SubCell"/>
</dbReference>
<protein>
    <submittedName>
        <fullName evidence="12">Claudin-4</fullName>
    </submittedName>
</protein>
<evidence type="ECO:0000313" key="13">
    <source>
        <dbReference type="Proteomes" id="UP000281406"/>
    </source>
</evidence>
<dbReference type="FunFam" id="1.20.140.150:FF:000001">
    <property type="entry name" value="Claudin"/>
    <property type="match status" value="1"/>
</dbReference>
<keyword evidence="8 11" id="KW-1133">Transmembrane helix</keyword>
<dbReference type="AlphaFoldDB" id="A0A3N0Y2E7"/>
<comment type="subcellular location">
    <subcellularLocation>
        <location evidence="1">Cell junction</location>
        <location evidence="1">Tight junction</location>
    </subcellularLocation>
    <subcellularLocation>
        <location evidence="2">Cell membrane</location>
        <topology evidence="2">Multi-pass membrane protein</topology>
    </subcellularLocation>
</comment>
<dbReference type="InterPro" id="IPR006187">
    <property type="entry name" value="Claudin"/>
</dbReference>
<evidence type="ECO:0000256" key="1">
    <source>
        <dbReference type="ARBA" id="ARBA00004435"/>
    </source>
</evidence>
<dbReference type="Pfam" id="PF00822">
    <property type="entry name" value="PMP22_Claudin"/>
    <property type="match status" value="1"/>
</dbReference>
<dbReference type="PROSITE" id="PS01346">
    <property type="entry name" value="CLAUDIN"/>
    <property type="match status" value="1"/>
</dbReference>
<name>A0A3N0Y2E7_ANAGA</name>
<proteinExistence type="inferred from homology"/>
<feature type="transmembrane region" description="Helical" evidence="11">
    <location>
        <begin position="196"/>
        <end position="219"/>
    </location>
</feature>
<feature type="transmembrane region" description="Helical" evidence="11">
    <location>
        <begin position="83"/>
        <end position="106"/>
    </location>
</feature>
<evidence type="ECO:0000256" key="10">
    <source>
        <dbReference type="SAM" id="MobiDB-lite"/>
    </source>
</evidence>
<comment type="similarity">
    <text evidence="3">Belongs to the claudin family.</text>
</comment>
<feature type="region of interest" description="Disordered" evidence="10">
    <location>
        <begin position="269"/>
        <end position="290"/>
    </location>
</feature>
<feature type="transmembrane region" description="Helical" evidence="11">
    <location>
        <begin position="239"/>
        <end position="263"/>
    </location>
</feature>
<evidence type="ECO:0000256" key="4">
    <source>
        <dbReference type="ARBA" id="ARBA00022427"/>
    </source>
</evidence>
<gene>
    <name evidence="12" type="ORF">DPX16_11182</name>
</gene>
<dbReference type="PRINTS" id="PR01077">
    <property type="entry name" value="CLAUDIN"/>
</dbReference>
<keyword evidence="4" id="KW-0796">Tight junction</keyword>
<dbReference type="Proteomes" id="UP000281406">
    <property type="component" value="Unassembled WGS sequence"/>
</dbReference>
<dbReference type="GO" id="GO:0005886">
    <property type="term" value="C:plasma membrane"/>
    <property type="evidence" value="ECO:0007669"/>
    <property type="project" value="UniProtKB-SubCell"/>
</dbReference>
<feature type="compositionally biased region" description="Polar residues" evidence="10">
    <location>
        <begin position="273"/>
        <end position="290"/>
    </location>
</feature>
<comment type="caution">
    <text evidence="12">The sequence shown here is derived from an EMBL/GenBank/DDBJ whole genome shotgun (WGS) entry which is preliminary data.</text>
</comment>
<evidence type="ECO:0000256" key="5">
    <source>
        <dbReference type="ARBA" id="ARBA00022475"/>
    </source>
</evidence>
<evidence type="ECO:0000256" key="3">
    <source>
        <dbReference type="ARBA" id="ARBA00008295"/>
    </source>
</evidence>
<evidence type="ECO:0000256" key="2">
    <source>
        <dbReference type="ARBA" id="ARBA00004651"/>
    </source>
</evidence>
<keyword evidence="6 11" id="KW-0812">Transmembrane</keyword>
<dbReference type="PANTHER" id="PTHR12002">
    <property type="entry name" value="CLAUDIN"/>
    <property type="match status" value="1"/>
</dbReference>
<evidence type="ECO:0000256" key="11">
    <source>
        <dbReference type="SAM" id="Phobius"/>
    </source>
</evidence>
<accession>A0A3N0Y2E7</accession>
<dbReference type="InterPro" id="IPR017974">
    <property type="entry name" value="Claudin_CS"/>
</dbReference>
<feature type="region of interest" description="Disordered" evidence="10">
    <location>
        <begin position="1"/>
        <end position="21"/>
    </location>
</feature>
<feature type="transmembrane region" description="Helical" evidence="11">
    <location>
        <begin position="161"/>
        <end position="184"/>
    </location>
</feature>
<dbReference type="GO" id="GO:0005198">
    <property type="term" value="F:structural molecule activity"/>
    <property type="evidence" value="ECO:0007669"/>
    <property type="project" value="InterPro"/>
</dbReference>
<organism evidence="12 13">
    <name type="scientific">Anabarilius grahami</name>
    <name type="common">Kanglang fish</name>
    <name type="synonym">Barilius grahami</name>
    <dbReference type="NCBI Taxonomy" id="495550"/>
    <lineage>
        <taxon>Eukaryota</taxon>
        <taxon>Metazoa</taxon>
        <taxon>Chordata</taxon>
        <taxon>Craniata</taxon>
        <taxon>Vertebrata</taxon>
        <taxon>Euteleostomi</taxon>
        <taxon>Actinopterygii</taxon>
        <taxon>Neopterygii</taxon>
        <taxon>Teleostei</taxon>
        <taxon>Ostariophysi</taxon>
        <taxon>Cypriniformes</taxon>
        <taxon>Xenocyprididae</taxon>
        <taxon>Xenocypridinae</taxon>
        <taxon>Xenocypridinae incertae sedis</taxon>
        <taxon>Anabarilius</taxon>
    </lineage>
</organism>
<reference evidence="12 13" key="1">
    <citation type="submission" date="2018-10" db="EMBL/GenBank/DDBJ databases">
        <title>Genome assembly for a Yunnan-Guizhou Plateau 3E fish, Anabarilius grahami (Regan), and its evolutionary and genetic applications.</title>
        <authorList>
            <person name="Jiang W."/>
        </authorList>
    </citation>
    <scope>NUCLEOTIDE SEQUENCE [LARGE SCALE GENOMIC DNA]</scope>
    <source>
        <strain evidence="12">AG-KIZ</strain>
        <tissue evidence="12">Muscle</tissue>
    </source>
</reference>
<evidence type="ECO:0000256" key="6">
    <source>
        <dbReference type="ARBA" id="ARBA00022692"/>
    </source>
</evidence>
<keyword evidence="9 11" id="KW-0472">Membrane</keyword>
<dbReference type="Gene3D" id="1.20.140.150">
    <property type="match status" value="1"/>
</dbReference>
<evidence type="ECO:0000256" key="7">
    <source>
        <dbReference type="ARBA" id="ARBA00022949"/>
    </source>
</evidence>
<keyword evidence="5" id="KW-1003">Cell membrane</keyword>
<dbReference type="OrthoDB" id="9899584at2759"/>
<evidence type="ECO:0000313" key="12">
    <source>
        <dbReference type="EMBL" id="ROL28052.1"/>
    </source>
</evidence>
<feature type="compositionally biased region" description="Acidic residues" evidence="10">
    <location>
        <begin position="11"/>
        <end position="21"/>
    </location>
</feature>
<dbReference type="EMBL" id="RJVU01053643">
    <property type="protein sequence ID" value="ROL28052.1"/>
    <property type="molecule type" value="Genomic_DNA"/>
</dbReference>
<sequence length="290" mass="31243">MAHRHAFQFDPESDPDGEAPDEEVATQQLQQDVSEWKEFFLSGLSTWWGQVEAVQALQTHRQHPVGCRVVGVGQREREEHCALAFKIVCVALGILGLIAAVVTIAVPRWKVSAFIGQNIITAQVQEEGLWMECVVQSTGQQQCKAYESLLILSSDLQAARAMTIISSMLTVLSLLILCAGADFTTCIDNEDIKPKVGLASAIGLIIAGLLLIIPVSWAANNIIRDFNNPLVPQSNKRELGACIFVGWGGGVLLLLAGGLLCCFSRPRSGGSSGTAKYYSNSASAPSKNYV</sequence>
<keyword evidence="7" id="KW-0965">Cell junction</keyword>
<evidence type="ECO:0000256" key="8">
    <source>
        <dbReference type="ARBA" id="ARBA00022989"/>
    </source>
</evidence>
<keyword evidence="13" id="KW-1185">Reference proteome</keyword>
<evidence type="ECO:0000256" key="9">
    <source>
        <dbReference type="ARBA" id="ARBA00023136"/>
    </source>
</evidence>